<dbReference type="InParanoid" id="K2RB90"/>
<sequence length="93" mass="10776">MSSKVSYTVKRAGSGFMDQSQGRTGVVCCVRRIPMMRFLLRLWPFLTEKVDSLQWIQLDAVDFAILRQYLPPEDHVGYSTYLLTRHSRLRPGP</sequence>
<gene>
    <name evidence="1" type="ORF">MPH_12701</name>
</gene>
<reference evidence="1 2" key="1">
    <citation type="journal article" date="2012" name="BMC Genomics">
        <title>Tools to kill: Genome of one of the most destructive plant pathogenic fungi Macrophomina phaseolina.</title>
        <authorList>
            <person name="Islam M.S."/>
            <person name="Haque M.S."/>
            <person name="Islam M.M."/>
            <person name="Emdad E.M."/>
            <person name="Halim A."/>
            <person name="Hossen Q.M.M."/>
            <person name="Hossain M.Z."/>
            <person name="Ahmed B."/>
            <person name="Rahim S."/>
            <person name="Rahman M.S."/>
            <person name="Alam M.M."/>
            <person name="Hou S."/>
            <person name="Wan X."/>
            <person name="Saito J.A."/>
            <person name="Alam M."/>
        </authorList>
    </citation>
    <scope>NUCLEOTIDE SEQUENCE [LARGE SCALE GENOMIC DNA]</scope>
    <source>
        <strain evidence="1 2">MS6</strain>
    </source>
</reference>
<protein>
    <submittedName>
        <fullName evidence="1">Uncharacterized protein</fullName>
    </submittedName>
</protein>
<dbReference type="HOGENOM" id="CLU_2400097_0_0_1"/>
<comment type="caution">
    <text evidence="1">The sequence shown here is derived from an EMBL/GenBank/DDBJ whole genome shotgun (WGS) entry which is preliminary data.</text>
</comment>
<evidence type="ECO:0000313" key="1">
    <source>
        <dbReference type="EMBL" id="EKG10102.1"/>
    </source>
</evidence>
<dbReference type="Proteomes" id="UP000007129">
    <property type="component" value="Unassembled WGS sequence"/>
</dbReference>
<evidence type="ECO:0000313" key="2">
    <source>
        <dbReference type="Proteomes" id="UP000007129"/>
    </source>
</evidence>
<dbReference type="EMBL" id="AHHD01000526">
    <property type="protein sequence ID" value="EKG10102.1"/>
    <property type="molecule type" value="Genomic_DNA"/>
</dbReference>
<organism evidence="1 2">
    <name type="scientific">Macrophomina phaseolina (strain MS6)</name>
    <name type="common">Charcoal rot fungus</name>
    <dbReference type="NCBI Taxonomy" id="1126212"/>
    <lineage>
        <taxon>Eukaryota</taxon>
        <taxon>Fungi</taxon>
        <taxon>Dikarya</taxon>
        <taxon>Ascomycota</taxon>
        <taxon>Pezizomycotina</taxon>
        <taxon>Dothideomycetes</taxon>
        <taxon>Dothideomycetes incertae sedis</taxon>
        <taxon>Botryosphaeriales</taxon>
        <taxon>Botryosphaeriaceae</taxon>
        <taxon>Macrophomina</taxon>
    </lineage>
</organism>
<proteinExistence type="predicted"/>
<dbReference type="VEuPathDB" id="FungiDB:MPH_12701"/>
<dbReference type="AlphaFoldDB" id="K2RB90"/>
<name>K2RB90_MACPH</name>
<accession>K2RB90</accession>